<keyword evidence="7" id="KW-0456">Lyase</keyword>
<keyword evidence="3" id="KW-0479">Metal-binding</keyword>
<dbReference type="GO" id="GO:0016829">
    <property type="term" value="F:lyase activity"/>
    <property type="evidence" value="ECO:0007669"/>
    <property type="project" value="UniProtKB-KW"/>
</dbReference>
<feature type="domain" description="Radical SAM core" evidence="8">
    <location>
        <begin position="17"/>
        <end position="229"/>
    </location>
</feature>
<sequence length="229" mass="25197">MLNICEVFATIQGEASLTGTPSIFIRTQGCDVGCPFCDTKYSWAFDAQHDVGIEDAWQTLIGSPVGSRSSGIRVDGLKLLAKIKAWKPGIRHIVITGGEPMAQPDEVRKFVVEAYAEGYSVQIETSGTYPINVPLAWITVSPKIGMPGGRAIVKQAILRADEIKMPVGKQSDVEKLLEFMNDHALDPRELPVWLQPISQGKNATQLCIDTCFEYGFRISIQTHKYLGLD</sequence>
<dbReference type="NCBIfam" id="TIGR04322">
    <property type="entry name" value="rSAM_QueE_Ecoli"/>
    <property type="match status" value="1"/>
</dbReference>
<dbReference type="InterPro" id="IPR007197">
    <property type="entry name" value="rSAM"/>
</dbReference>
<evidence type="ECO:0000256" key="4">
    <source>
        <dbReference type="ARBA" id="ARBA00022842"/>
    </source>
</evidence>
<keyword evidence="2" id="KW-0949">S-adenosyl-L-methionine</keyword>
<dbReference type="Gene3D" id="3.20.20.70">
    <property type="entry name" value="Aldolase class I"/>
    <property type="match status" value="1"/>
</dbReference>
<proteinExistence type="inferred from homology"/>
<evidence type="ECO:0000256" key="3">
    <source>
        <dbReference type="ARBA" id="ARBA00022723"/>
    </source>
</evidence>
<evidence type="ECO:0000256" key="1">
    <source>
        <dbReference type="ARBA" id="ARBA00022485"/>
    </source>
</evidence>
<dbReference type="GO" id="GO:0051539">
    <property type="term" value="F:4 iron, 4 sulfur cluster binding"/>
    <property type="evidence" value="ECO:0007669"/>
    <property type="project" value="UniProtKB-KW"/>
</dbReference>
<evidence type="ECO:0000256" key="7">
    <source>
        <dbReference type="ARBA" id="ARBA00023239"/>
    </source>
</evidence>
<dbReference type="HAMAP" id="MF_00917">
    <property type="entry name" value="QueE"/>
    <property type="match status" value="1"/>
</dbReference>
<dbReference type="PIRSF" id="PIRSF000370">
    <property type="entry name" value="QueE"/>
    <property type="match status" value="1"/>
</dbReference>
<evidence type="ECO:0000259" key="8">
    <source>
        <dbReference type="PROSITE" id="PS51918"/>
    </source>
</evidence>
<dbReference type="SUPFAM" id="SSF102114">
    <property type="entry name" value="Radical SAM enzymes"/>
    <property type="match status" value="1"/>
</dbReference>
<evidence type="ECO:0000256" key="2">
    <source>
        <dbReference type="ARBA" id="ARBA00022691"/>
    </source>
</evidence>
<evidence type="ECO:0000313" key="9">
    <source>
        <dbReference type="EMBL" id="CAB4147151.1"/>
    </source>
</evidence>
<reference evidence="9" key="1">
    <citation type="submission" date="2020-04" db="EMBL/GenBank/DDBJ databases">
        <authorList>
            <person name="Chiriac C."/>
            <person name="Salcher M."/>
            <person name="Ghai R."/>
            <person name="Kavagutti S V."/>
        </authorList>
    </citation>
    <scope>NUCLEOTIDE SEQUENCE</scope>
</reference>
<dbReference type="InterPro" id="IPR024924">
    <property type="entry name" value="7-CO-7-deazaguanine_synth-like"/>
</dbReference>
<keyword evidence="4" id="KW-0460">Magnesium</keyword>
<dbReference type="InterPro" id="IPR013785">
    <property type="entry name" value="Aldolase_TIM"/>
</dbReference>
<gene>
    <name evidence="9" type="ORF">UFOVP510_15</name>
</gene>
<keyword evidence="1" id="KW-0004">4Fe-4S</keyword>
<dbReference type="Pfam" id="PF04055">
    <property type="entry name" value="Radical_SAM"/>
    <property type="match status" value="1"/>
</dbReference>
<organism evidence="9">
    <name type="scientific">uncultured Caudovirales phage</name>
    <dbReference type="NCBI Taxonomy" id="2100421"/>
    <lineage>
        <taxon>Viruses</taxon>
        <taxon>Duplodnaviria</taxon>
        <taxon>Heunggongvirae</taxon>
        <taxon>Uroviricota</taxon>
        <taxon>Caudoviricetes</taxon>
        <taxon>Peduoviridae</taxon>
        <taxon>Maltschvirus</taxon>
        <taxon>Maltschvirus maltsch</taxon>
    </lineage>
</organism>
<protein>
    <submittedName>
        <fullName evidence="9">NrdG Organic radical activating enzymes</fullName>
    </submittedName>
</protein>
<dbReference type="CDD" id="cd01335">
    <property type="entry name" value="Radical_SAM"/>
    <property type="match status" value="1"/>
</dbReference>
<dbReference type="SFLD" id="SFLDS00029">
    <property type="entry name" value="Radical_SAM"/>
    <property type="match status" value="1"/>
</dbReference>
<name>A0A6J5MMF5_9CAUD</name>
<evidence type="ECO:0000256" key="5">
    <source>
        <dbReference type="ARBA" id="ARBA00023004"/>
    </source>
</evidence>
<dbReference type="PROSITE" id="PS51918">
    <property type="entry name" value="RADICAL_SAM"/>
    <property type="match status" value="1"/>
</dbReference>
<dbReference type="GO" id="GO:0046872">
    <property type="term" value="F:metal ion binding"/>
    <property type="evidence" value="ECO:0007669"/>
    <property type="project" value="UniProtKB-KW"/>
</dbReference>
<evidence type="ECO:0000256" key="6">
    <source>
        <dbReference type="ARBA" id="ARBA00023014"/>
    </source>
</evidence>
<dbReference type="PANTHER" id="PTHR42836">
    <property type="entry name" value="7-CARBOXY-7-DEAZAGUANINE SYNTHASE"/>
    <property type="match status" value="1"/>
</dbReference>
<dbReference type="PANTHER" id="PTHR42836:SF1">
    <property type="entry name" value="7-CARBOXY-7-DEAZAGUANINE SYNTHASE"/>
    <property type="match status" value="1"/>
</dbReference>
<keyword evidence="6" id="KW-0411">Iron-sulfur</keyword>
<dbReference type="InterPro" id="IPR027609">
    <property type="entry name" value="rSAM_QueE_proteobac"/>
</dbReference>
<dbReference type="InterPro" id="IPR058240">
    <property type="entry name" value="rSAM_sf"/>
</dbReference>
<accession>A0A6J5MMF5</accession>
<dbReference type="EMBL" id="LR796493">
    <property type="protein sequence ID" value="CAB4147151.1"/>
    <property type="molecule type" value="Genomic_DNA"/>
</dbReference>
<keyword evidence="5" id="KW-0408">Iron</keyword>